<protein>
    <submittedName>
        <fullName evidence="1">Uncharacterized protein</fullName>
    </submittedName>
</protein>
<proteinExistence type="predicted"/>
<dbReference type="Proteomes" id="UP000623269">
    <property type="component" value="Unassembled WGS sequence"/>
</dbReference>
<reference evidence="1" key="1">
    <citation type="submission" date="2020-12" db="EMBL/GenBank/DDBJ databases">
        <title>M. sibirica DSM 26468T genome.</title>
        <authorList>
            <person name="Thieme N."/>
            <person name="Rettenmaier R."/>
            <person name="Zverlov V."/>
            <person name="Liebl W."/>
        </authorList>
    </citation>
    <scope>NUCLEOTIDE SEQUENCE</scope>
    <source>
        <strain evidence="1">DSM 26468</strain>
    </source>
</reference>
<organism evidence="1 2">
    <name type="scientific">Mobilitalea sibirica</name>
    <dbReference type="NCBI Taxonomy" id="1462919"/>
    <lineage>
        <taxon>Bacteria</taxon>
        <taxon>Bacillati</taxon>
        <taxon>Bacillota</taxon>
        <taxon>Clostridia</taxon>
        <taxon>Lachnospirales</taxon>
        <taxon>Lachnospiraceae</taxon>
        <taxon>Mobilitalea</taxon>
    </lineage>
</organism>
<keyword evidence="2" id="KW-1185">Reference proteome</keyword>
<dbReference type="AlphaFoldDB" id="A0A8J7H1V4"/>
<dbReference type="RefSeq" id="WP_197660533.1">
    <property type="nucleotide sequence ID" value="NZ_JAEAGR010000004.1"/>
</dbReference>
<sequence length="96" mass="11100">MIKAQVVFSNEVVLEDKRSMKLDYCLTEKELESNPTTSYYGIRITKHMDNQVETEEVCGISYSKDTVLSMLKKLFQHEVTPISMVEILDDLVTQYS</sequence>
<accession>A0A8J7H1V4</accession>
<evidence type="ECO:0000313" key="1">
    <source>
        <dbReference type="EMBL" id="MBH1940305.1"/>
    </source>
</evidence>
<evidence type="ECO:0000313" key="2">
    <source>
        <dbReference type="Proteomes" id="UP000623269"/>
    </source>
</evidence>
<dbReference type="EMBL" id="JAEAGR010000004">
    <property type="protein sequence ID" value="MBH1940305.1"/>
    <property type="molecule type" value="Genomic_DNA"/>
</dbReference>
<comment type="caution">
    <text evidence="1">The sequence shown here is derived from an EMBL/GenBank/DDBJ whole genome shotgun (WGS) entry which is preliminary data.</text>
</comment>
<dbReference type="InterPro" id="IPR017016">
    <property type="entry name" value="UCP033595"/>
</dbReference>
<gene>
    <name evidence="1" type="ORF">I5677_05270</name>
</gene>
<name>A0A8J7H1V4_9FIRM</name>
<dbReference type="Pfam" id="PF20124">
    <property type="entry name" value="DUF6514"/>
    <property type="match status" value="1"/>
</dbReference>